<dbReference type="Gene3D" id="3.40.50.1000">
    <property type="entry name" value="HAD superfamily/HAD-like"/>
    <property type="match status" value="1"/>
</dbReference>
<keyword evidence="3" id="KW-1185">Reference proteome</keyword>
<evidence type="ECO:0000313" key="3">
    <source>
        <dbReference type="Proteomes" id="UP001055712"/>
    </source>
</evidence>
<dbReference type="OrthoDB" id="10248475at2759"/>
<accession>A0A9D4TH69</accession>
<dbReference type="InterPro" id="IPR023214">
    <property type="entry name" value="HAD_sf"/>
</dbReference>
<evidence type="ECO:0000256" key="1">
    <source>
        <dbReference type="PIRSR" id="PIRSR610708-1"/>
    </source>
</evidence>
<reference evidence="2" key="2">
    <citation type="submission" date="2020-11" db="EMBL/GenBank/DDBJ databases">
        <authorList>
            <person name="Cecchin M."/>
            <person name="Marcolungo L."/>
            <person name="Rossato M."/>
            <person name="Girolomoni L."/>
            <person name="Cosentino E."/>
            <person name="Cuine S."/>
            <person name="Li-Beisson Y."/>
            <person name="Delledonne M."/>
            <person name="Ballottari M."/>
        </authorList>
    </citation>
    <scope>NUCLEOTIDE SEQUENCE</scope>
    <source>
        <strain evidence="2">211/11P</strain>
        <tissue evidence="2">Whole cell</tissue>
    </source>
</reference>
<reference evidence="2" key="1">
    <citation type="journal article" date="2019" name="Plant J.">
        <title>Chlorella vulgaris genome assembly and annotation reveals the molecular basis for metabolic acclimation to high light conditions.</title>
        <authorList>
            <person name="Cecchin M."/>
            <person name="Marcolungo L."/>
            <person name="Rossato M."/>
            <person name="Girolomoni L."/>
            <person name="Cosentino E."/>
            <person name="Cuine S."/>
            <person name="Li-Beisson Y."/>
            <person name="Delledonne M."/>
            <person name="Ballottari M."/>
        </authorList>
    </citation>
    <scope>NUCLEOTIDE SEQUENCE</scope>
    <source>
        <strain evidence="2">211/11P</strain>
    </source>
</reference>
<feature type="active site" description="Proton donor" evidence="1">
    <location>
        <position position="87"/>
    </location>
</feature>
<gene>
    <name evidence="2" type="ORF">D9Q98_009035</name>
</gene>
<comment type="caution">
    <text evidence="2">The sequence shown here is derived from an EMBL/GenBank/DDBJ whole genome shotgun (WGS) entry which is preliminary data.</text>
</comment>
<organism evidence="2 3">
    <name type="scientific">Chlorella vulgaris</name>
    <name type="common">Green alga</name>
    <dbReference type="NCBI Taxonomy" id="3077"/>
    <lineage>
        <taxon>Eukaryota</taxon>
        <taxon>Viridiplantae</taxon>
        <taxon>Chlorophyta</taxon>
        <taxon>core chlorophytes</taxon>
        <taxon>Trebouxiophyceae</taxon>
        <taxon>Chlorellales</taxon>
        <taxon>Chlorellaceae</taxon>
        <taxon>Chlorella clade</taxon>
        <taxon>Chlorella</taxon>
    </lineage>
</organism>
<dbReference type="SUPFAM" id="SSF56784">
    <property type="entry name" value="HAD-like"/>
    <property type="match status" value="1"/>
</dbReference>
<dbReference type="Proteomes" id="UP001055712">
    <property type="component" value="Unassembled WGS sequence"/>
</dbReference>
<dbReference type="GO" id="GO:0008253">
    <property type="term" value="F:5'-nucleotidase activity"/>
    <property type="evidence" value="ECO:0007669"/>
    <property type="project" value="InterPro"/>
</dbReference>
<evidence type="ECO:0000313" key="2">
    <source>
        <dbReference type="EMBL" id="KAI3425268.1"/>
    </source>
</evidence>
<dbReference type="GO" id="GO:0009264">
    <property type="term" value="P:deoxyribonucleotide catabolic process"/>
    <property type="evidence" value="ECO:0007669"/>
    <property type="project" value="InterPro"/>
</dbReference>
<dbReference type="InterPro" id="IPR010708">
    <property type="entry name" value="5'(3')-deoxyribonucleotidase"/>
</dbReference>
<sequence length="286" mass="31560">MSSCCCSRAHLPVVAVHSSGRPASASPWPHARPRLCSKQPAVDSLPTTADLAPGGGIARSLLQGSGSSLQSQLGQRDQRLRVAVDVDEVLGRFLHSLNQFCHEAYGVHYDVADYFVYDFAKVWECEQGESNNRVHEFFDSHHFAAGIEAIPGALPALQRLQAACDLMVVTSRQHIIRQPTLEWLDQHYPGIFTGNVHFGNHFALEGSSRKKSEICRAVGADVLIDDNPAYAVECAQAGVHVLLYDWQNSYPWSRTAEGPVHDRITRVRDWAEVEQVLGVLAAQRQA</sequence>
<dbReference type="AlphaFoldDB" id="A0A9D4TH69"/>
<dbReference type="PANTHER" id="PTHR35134">
    <property type="entry name" value="NUCLEOTIDASE YQFW-RELATED"/>
    <property type="match status" value="1"/>
</dbReference>
<name>A0A9D4TH69_CHLVU</name>
<proteinExistence type="predicted"/>
<feature type="active site" description="Nucleophile" evidence="1">
    <location>
        <position position="85"/>
    </location>
</feature>
<dbReference type="InterPro" id="IPR036412">
    <property type="entry name" value="HAD-like_sf"/>
</dbReference>
<dbReference type="Pfam" id="PF06941">
    <property type="entry name" value="NT5C"/>
    <property type="match status" value="1"/>
</dbReference>
<dbReference type="EMBL" id="SIDB01000012">
    <property type="protein sequence ID" value="KAI3425268.1"/>
    <property type="molecule type" value="Genomic_DNA"/>
</dbReference>
<protein>
    <submittedName>
        <fullName evidence="2">Uncharacterized protein</fullName>
    </submittedName>
</protein>
<dbReference type="PANTHER" id="PTHR35134:SF2">
    <property type="entry name" value="NUCLEOTIDASE YQFW-RELATED"/>
    <property type="match status" value="1"/>
</dbReference>
<dbReference type="InterPro" id="IPR052419">
    <property type="entry name" value="5_3-deoxyribonucleotidase-like"/>
</dbReference>